<evidence type="ECO:0000256" key="4">
    <source>
        <dbReference type="ARBA" id="ARBA00022982"/>
    </source>
</evidence>
<proteinExistence type="predicted"/>
<dbReference type="NCBIfam" id="TIGR02745">
    <property type="entry name" value="ccoG_rdxA_fixG"/>
    <property type="match status" value="1"/>
</dbReference>
<dbReference type="Pfam" id="PF12801">
    <property type="entry name" value="Fer4_5"/>
    <property type="match status" value="1"/>
</dbReference>
<keyword evidence="7" id="KW-0812">Transmembrane</keyword>
<dbReference type="PROSITE" id="PS51379">
    <property type="entry name" value="4FE4S_FER_2"/>
    <property type="match status" value="1"/>
</dbReference>
<evidence type="ECO:0000256" key="2">
    <source>
        <dbReference type="ARBA" id="ARBA00022485"/>
    </source>
</evidence>
<protein>
    <submittedName>
        <fullName evidence="9">Cytochrome c oxidase accessory protein CcoG</fullName>
    </submittedName>
</protein>
<evidence type="ECO:0000313" key="10">
    <source>
        <dbReference type="Proteomes" id="UP001501353"/>
    </source>
</evidence>
<evidence type="ECO:0000256" key="5">
    <source>
        <dbReference type="ARBA" id="ARBA00023004"/>
    </source>
</evidence>
<evidence type="ECO:0000256" key="3">
    <source>
        <dbReference type="ARBA" id="ARBA00022723"/>
    </source>
</evidence>
<sequence length="495" mass="55238">MSNPEVAVIKMYAAREEIYPREVKGRYATLRWLCVWLTQLVFYGLPWLQWNGRQALLFDLGARKFYIFGIVLWPQDFIYLAVLLIISAYALFLVTAVAGRVWCGFACPQTVYTEIFMWIERKIEGTRSARMRLDKQPWGIDKLWRKTAKHLAWGTVALWTGLTFVGYFTPIHTLIGEVSSLGLGPWEWFWILFYALATYGNAGWMREQVCKYMCPYARFQSSMFDKDTLIVTYDTERGEPRGPLGKKGAAAKVVATATATATAAATAAVVAANASVTTKTTGDCIDCSMCVQVCPTGIDIRDGLQYECIGCAACIDACNSVMAKIDLPAGLIRYSTDHAIASRWSIGQMRARVLRPRVLIYTGILLLIVTAFVVSLALRTPLKMDVIRDRGAMGQEVEDGMIENVYRLQIMNTQEESHHYKISVSGIDSIALVSPDTLVMEGTGARAVPVRVRVDHGEGKHGSNKIKFTLKATDGADIEVTEKAVFFVPHEDDRD</sequence>
<dbReference type="Proteomes" id="UP001501353">
    <property type="component" value="Unassembled WGS sequence"/>
</dbReference>
<dbReference type="PANTHER" id="PTHR30176">
    <property type="entry name" value="FERREDOXIN-TYPE PROTEIN NAPH"/>
    <property type="match status" value="1"/>
</dbReference>
<evidence type="ECO:0000256" key="7">
    <source>
        <dbReference type="SAM" id="Phobius"/>
    </source>
</evidence>
<dbReference type="Gene3D" id="2.60.40.10">
    <property type="entry name" value="Immunoglobulins"/>
    <property type="match status" value="1"/>
</dbReference>
<keyword evidence="2" id="KW-0004">4Fe-4S</keyword>
<feature type="transmembrane region" description="Helical" evidence="7">
    <location>
        <begin position="151"/>
        <end position="168"/>
    </location>
</feature>
<dbReference type="InterPro" id="IPR017896">
    <property type="entry name" value="4Fe4S_Fe-S-bd"/>
</dbReference>
<gene>
    <name evidence="9" type="primary">ccoG</name>
    <name evidence="9" type="ORF">GCM10022212_06690</name>
</gene>
<dbReference type="SUPFAM" id="SSF54862">
    <property type="entry name" value="4Fe-4S ferredoxins"/>
    <property type="match status" value="1"/>
</dbReference>
<accession>A0ABP7SQC3</accession>
<evidence type="ECO:0000256" key="1">
    <source>
        <dbReference type="ARBA" id="ARBA00022448"/>
    </source>
</evidence>
<name>A0ABP7SQC3_9BURK</name>
<reference evidence="10" key="1">
    <citation type="journal article" date="2019" name="Int. J. Syst. Evol. Microbiol.">
        <title>The Global Catalogue of Microorganisms (GCM) 10K type strain sequencing project: providing services to taxonomists for standard genome sequencing and annotation.</title>
        <authorList>
            <consortium name="The Broad Institute Genomics Platform"/>
            <consortium name="The Broad Institute Genome Sequencing Center for Infectious Disease"/>
            <person name="Wu L."/>
            <person name="Ma J."/>
        </authorList>
    </citation>
    <scope>NUCLEOTIDE SEQUENCE [LARGE SCALE GENOMIC DNA]</scope>
    <source>
        <strain evidence="10">JCM 16673</strain>
    </source>
</reference>
<keyword evidence="6" id="KW-0411">Iron-sulfur</keyword>
<dbReference type="InterPro" id="IPR051684">
    <property type="entry name" value="Electron_Trans/Redox"/>
</dbReference>
<evidence type="ECO:0000256" key="6">
    <source>
        <dbReference type="ARBA" id="ARBA00023014"/>
    </source>
</evidence>
<dbReference type="InterPro" id="IPR032879">
    <property type="entry name" value="FixG_C"/>
</dbReference>
<keyword evidence="1" id="KW-0813">Transport</keyword>
<feature type="transmembrane region" description="Helical" evidence="7">
    <location>
        <begin position="188"/>
        <end position="205"/>
    </location>
</feature>
<feature type="transmembrane region" description="Helical" evidence="7">
    <location>
        <begin position="77"/>
        <end position="98"/>
    </location>
</feature>
<keyword evidence="3" id="KW-0479">Metal-binding</keyword>
<keyword evidence="5" id="KW-0408">Iron</keyword>
<dbReference type="EMBL" id="BAAAZE010000005">
    <property type="protein sequence ID" value="GAA4014783.1"/>
    <property type="molecule type" value="Genomic_DNA"/>
</dbReference>
<feature type="domain" description="4Fe-4S ferredoxin-type" evidence="8">
    <location>
        <begin position="274"/>
        <end position="303"/>
    </location>
</feature>
<dbReference type="RefSeq" id="WP_344761814.1">
    <property type="nucleotide sequence ID" value="NZ_BAAAZE010000005.1"/>
</dbReference>
<keyword evidence="4" id="KW-0249">Electron transport</keyword>
<keyword evidence="10" id="KW-1185">Reference proteome</keyword>
<dbReference type="InterPro" id="IPR017900">
    <property type="entry name" value="4Fe4S_Fe_S_CS"/>
</dbReference>
<dbReference type="Pfam" id="PF13746">
    <property type="entry name" value="Fer4_18"/>
    <property type="match status" value="1"/>
</dbReference>
<organism evidence="9 10">
    <name type="scientific">Actimicrobium antarcticum</name>
    <dbReference type="NCBI Taxonomy" id="1051899"/>
    <lineage>
        <taxon>Bacteria</taxon>
        <taxon>Pseudomonadati</taxon>
        <taxon>Pseudomonadota</taxon>
        <taxon>Betaproteobacteria</taxon>
        <taxon>Burkholderiales</taxon>
        <taxon>Oxalobacteraceae</taxon>
        <taxon>Actimicrobium</taxon>
    </lineage>
</organism>
<dbReference type="InterPro" id="IPR013783">
    <property type="entry name" value="Ig-like_fold"/>
</dbReference>
<feature type="transmembrane region" description="Helical" evidence="7">
    <location>
        <begin position="30"/>
        <end position="50"/>
    </location>
</feature>
<dbReference type="PANTHER" id="PTHR30176:SF3">
    <property type="entry name" value="FERREDOXIN-TYPE PROTEIN NAPH"/>
    <property type="match status" value="1"/>
</dbReference>
<keyword evidence="7" id="KW-0472">Membrane</keyword>
<comment type="caution">
    <text evidence="9">The sequence shown here is derived from an EMBL/GenBank/DDBJ whole genome shotgun (WGS) entry which is preliminary data.</text>
</comment>
<dbReference type="PROSITE" id="PS00198">
    <property type="entry name" value="4FE4S_FER_1"/>
    <property type="match status" value="1"/>
</dbReference>
<dbReference type="InterPro" id="IPR014116">
    <property type="entry name" value="Cyt_c_oxidase_cbb3_FixG"/>
</dbReference>
<feature type="transmembrane region" description="Helical" evidence="7">
    <location>
        <begin position="358"/>
        <end position="378"/>
    </location>
</feature>
<dbReference type="Pfam" id="PF11614">
    <property type="entry name" value="FixG_C"/>
    <property type="match status" value="1"/>
</dbReference>
<keyword evidence="7" id="KW-1133">Transmembrane helix</keyword>
<evidence type="ECO:0000313" key="9">
    <source>
        <dbReference type="EMBL" id="GAA4014783.1"/>
    </source>
</evidence>
<evidence type="ECO:0000259" key="8">
    <source>
        <dbReference type="PROSITE" id="PS51379"/>
    </source>
</evidence>